<evidence type="ECO:0000256" key="5">
    <source>
        <dbReference type="SAM" id="MobiDB-lite"/>
    </source>
</evidence>
<protein>
    <submittedName>
        <fullName evidence="7">Uncharacterized protein</fullName>
    </submittedName>
</protein>
<evidence type="ECO:0000313" key="8">
    <source>
        <dbReference type="Proteomes" id="UP000472262"/>
    </source>
</evidence>
<organism evidence="7 8">
    <name type="scientific">Sinocyclocheilus grahami</name>
    <name type="common">Dianchi golden-line fish</name>
    <name type="synonym">Barbus grahami</name>
    <dbReference type="NCBI Taxonomy" id="75366"/>
    <lineage>
        <taxon>Eukaryota</taxon>
        <taxon>Metazoa</taxon>
        <taxon>Chordata</taxon>
        <taxon>Craniata</taxon>
        <taxon>Vertebrata</taxon>
        <taxon>Euteleostomi</taxon>
        <taxon>Actinopterygii</taxon>
        <taxon>Neopterygii</taxon>
        <taxon>Teleostei</taxon>
        <taxon>Ostariophysi</taxon>
        <taxon>Cypriniformes</taxon>
        <taxon>Cyprinidae</taxon>
        <taxon>Cyprininae</taxon>
        <taxon>Sinocyclocheilus</taxon>
    </lineage>
</organism>
<dbReference type="Pfam" id="PF04178">
    <property type="entry name" value="Got1"/>
    <property type="match status" value="1"/>
</dbReference>
<dbReference type="Proteomes" id="UP000472262">
    <property type="component" value="Unassembled WGS sequence"/>
</dbReference>
<dbReference type="InParanoid" id="A0A672SGY1"/>
<accession>A0A672SGY1</accession>
<evidence type="ECO:0000256" key="1">
    <source>
        <dbReference type="ARBA" id="ARBA00004141"/>
    </source>
</evidence>
<keyword evidence="3 6" id="KW-1133">Transmembrane helix</keyword>
<dbReference type="Ensembl" id="ENSSGRT00000107449.1">
    <property type="protein sequence ID" value="ENSSGRP00000101036.1"/>
    <property type="gene ID" value="ENSSGRG00000050258.1"/>
</dbReference>
<sequence>PLSGSSSRDGSRGASSGQGSSSSFSWPWSSEPDPCLPGMGHSQRLITFGTCIFFSALCFELSALYAPLLLLKARKFALMWSLGSVFALLGATAVKLVCLGTESIQTPLNFSLFVILQPFIVISTRGVIIWQGDENGHNTGMRFVGGTAASAIKRTVTSKAMPV</sequence>
<evidence type="ECO:0000313" key="7">
    <source>
        <dbReference type="Ensembl" id="ENSSGRP00000101036.1"/>
    </source>
</evidence>
<keyword evidence="2 6" id="KW-0812">Transmembrane</keyword>
<dbReference type="GO" id="GO:0005737">
    <property type="term" value="C:cytoplasm"/>
    <property type="evidence" value="ECO:0007669"/>
    <property type="project" value="UniProtKB-ARBA"/>
</dbReference>
<dbReference type="GO" id="GO:0016020">
    <property type="term" value="C:membrane"/>
    <property type="evidence" value="ECO:0007669"/>
    <property type="project" value="UniProtKB-SubCell"/>
</dbReference>
<reference evidence="7" key="1">
    <citation type="submission" date="2025-08" db="UniProtKB">
        <authorList>
            <consortium name="Ensembl"/>
        </authorList>
    </citation>
    <scope>IDENTIFICATION</scope>
</reference>
<evidence type="ECO:0000256" key="3">
    <source>
        <dbReference type="ARBA" id="ARBA00022989"/>
    </source>
</evidence>
<dbReference type="GO" id="GO:0016192">
    <property type="term" value="P:vesicle-mediated transport"/>
    <property type="evidence" value="ECO:0007669"/>
    <property type="project" value="InterPro"/>
</dbReference>
<keyword evidence="8" id="KW-1185">Reference proteome</keyword>
<feature type="region of interest" description="Disordered" evidence="5">
    <location>
        <begin position="1"/>
        <end position="26"/>
    </location>
</feature>
<dbReference type="AlphaFoldDB" id="A0A672SGY1"/>
<feature type="transmembrane region" description="Helical" evidence="6">
    <location>
        <begin position="45"/>
        <end position="65"/>
    </location>
</feature>
<keyword evidence="4 6" id="KW-0472">Membrane</keyword>
<name>A0A672SGY1_SINGR</name>
<reference evidence="7" key="2">
    <citation type="submission" date="2025-09" db="UniProtKB">
        <authorList>
            <consortium name="Ensembl"/>
        </authorList>
    </citation>
    <scope>IDENTIFICATION</scope>
</reference>
<evidence type="ECO:0000256" key="6">
    <source>
        <dbReference type="SAM" id="Phobius"/>
    </source>
</evidence>
<feature type="transmembrane region" description="Helical" evidence="6">
    <location>
        <begin position="110"/>
        <end position="130"/>
    </location>
</feature>
<comment type="subcellular location">
    <subcellularLocation>
        <location evidence="1">Membrane</location>
        <topology evidence="1">Multi-pass membrane protein</topology>
    </subcellularLocation>
</comment>
<evidence type="ECO:0000256" key="2">
    <source>
        <dbReference type="ARBA" id="ARBA00022692"/>
    </source>
</evidence>
<proteinExistence type="predicted"/>
<feature type="transmembrane region" description="Helical" evidence="6">
    <location>
        <begin position="77"/>
        <end position="98"/>
    </location>
</feature>
<dbReference type="GO" id="GO:0012505">
    <property type="term" value="C:endomembrane system"/>
    <property type="evidence" value="ECO:0007669"/>
    <property type="project" value="UniProtKB-ARBA"/>
</dbReference>
<evidence type="ECO:0000256" key="4">
    <source>
        <dbReference type="ARBA" id="ARBA00023136"/>
    </source>
</evidence>
<dbReference type="InterPro" id="IPR007305">
    <property type="entry name" value="Vesicle_transpt_Got1/SFT2"/>
</dbReference>